<evidence type="ECO:0000256" key="7">
    <source>
        <dbReference type="ARBA" id="ARBA00022723"/>
    </source>
</evidence>
<dbReference type="GO" id="GO:0009253">
    <property type="term" value="P:peptidoglycan catabolic process"/>
    <property type="evidence" value="ECO:0007669"/>
    <property type="project" value="InterPro"/>
</dbReference>
<dbReference type="PANTHER" id="PTHR30417:SF4">
    <property type="entry name" value="1,6-ANHYDRO-N-ACETYLMURAMYL-L-ALANINE AMIDASE AMPD"/>
    <property type="match status" value="1"/>
</dbReference>
<keyword evidence="8" id="KW-0378">Hydrolase</keyword>
<keyword evidence="6" id="KW-0963">Cytoplasm</keyword>
<dbReference type="Proteomes" id="UP000214610">
    <property type="component" value="Unassembled WGS sequence"/>
</dbReference>
<proteinExistence type="inferred from homology"/>
<dbReference type="GeneID" id="78362934"/>
<sequence>MKISPSGWCDSAQVLPSPFFNERPEEQSIDLVVIHNISLPAGKFGTGDVDALFMGCLDCQKDPSYEDLKDLKVSSHFFISRTGELKQYVSCKERAWHAGVSCFQGRENCNDFSIGIELEGTDNTKFESVQYERLAALLDAIADVYPIKAVAGHSDIAPNRKTDPGPCFSWLRLIRLCENGRIISFPYVK</sequence>
<keyword evidence="15" id="KW-1185">Reference proteome</keyword>
<comment type="cofactor">
    <cofactor evidence="2">
        <name>Zn(2+)</name>
        <dbReference type="ChEBI" id="CHEBI:29105"/>
    </cofactor>
</comment>
<evidence type="ECO:0000256" key="6">
    <source>
        <dbReference type="ARBA" id="ARBA00022490"/>
    </source>
</evidence>
<evidence type="ECO:0000256" key="8">
    <source>
        <dbReference type="ARBA" id="ARBA00022801"/>
    </source>
</evidence>
<gene>
    <name evidence="14" type="ORF">ADH67_00155</name>
</gene>
<dbReference type="EMBL" id="NHMP01000001">
    <property type="protein sequence ID" value="OXE50758.1"/>
    <property type="molecule type" value="Genomic_DNA"/>
</dbReference>
<dbReference type="GO" id="GO:0046872">
    <property type="term" value="F:metal ion binding"/>
    <property type="evidence" value="ECO:0007669"/>
    <property type="project" value="UniProtKB-KW"/>
</dbReference>
<dbReference type="GO" id="GO:0071555">
    <property type="term" value="P:cell wall organization"/>
    <property type="evidence" value="ECO:0007669"/>
    <property type="project" value="UniProtKB-KW"/>
</dbReference>
<dbReference type="NCBIfam" id="NF008758">
    <property type="entry name" value="PRK11789.1"/>
    <property type="match status" value="1"/>
</dbReference>
<dbReference type="InterPro" id="IPR051206">
    <property type="entry name" value="NAMLAA_amidase_2"/>
</dbReference>
<dbReference type="RefSeq" id="WP_066595521.1">
    <property type="nucleotide sequence ID" value="NZ_CAJTBZ010000001.1"/>
</dbReference>
<dbReference type="CDD" id="cd06583">
    <property type="entry name" value="PGRP"/>
    <property type="match status" value="1"/>
</dbReference>
<dbReference type="EC" id="3.5.1.28" evidence="5"/>
<evidence type="ECO:0000256" key="12">
    <source>
        <dbReference type="ARBA" id="ARBA00042615"/>
    </source>
</evidence>
<dbReference type="GO" id="GO:0008745">
    <property type="term" value="F:N-acetylmuramoyl-L-alanine amidase activity"/>
    <property type="evidence" value="ECO:0007669"/>
    <property type="project" value="UniProtKB-EC"/>
</dbReference>
<evidence type="ECO:0000256" key="1">
    <source>
        <dbReference type="ARBA" id="ARBA00001561"/>
    </source>
</evidence>
<dbReference type="Gene3D" id="3.40.80.10">
    <property type="entry name" value="Peptidoglycan recognition protein-like"/>
    <property type="match status" value="1"/>
</dbReference>
<evidence type="ECO:0000313" key="15">
    <source>
        <dbReference type="Proteomes" id="UP000214610"/>
    </source>
</evidence>
<dbReference type="Pfam" id="PF01510">
    <property type="entry name" value="Amidase_2"/>
    <property type="match status" value="1"/>
</dbReference>
<dbReference type="AlphaFoldDB" id="A0A227KQQ2"/>
<keyword evidence="9" id="KW-0862">Zinc</keyword>
<dbReference type="SUPFAM" id="SSF55846">
    <property type="entry name" value="N-acetylmuramoyl-L-alanine amidase-like"/>
    <property type="match status" value="1"/>
</dbReference>
<evidence type="ECO:0000256" key="5">
    <source>
        <dbReference type="ARBA" id="ARBA00011901"/>
    </source>
</evidence>
<organism evidence="14 15">
    <name type="scientific">Turicimonas muris</name>
    <dbReference type="NCBI Taxonomy" id="1796652"/>
    <lineage>
        <taxon>Bacteria</taxon>
        <taxon>Pseudomonadati</taxon>
        <taxon>Pseudomonadota</taxon>
        <taxon>Betaproteobacteria</taxon>
        <taxon>Burkholderiales</taxon>
        <taxon>Sutterellaceae</taxon>
        <taxon>Turicimonas</taxon>
    </lineage>
</organism>
<feature type="domain" description="N-acetylmuramoyl-L-alanine amidase" evidence="13">
    <location>
        <begin position="17"/>
        <end position="165"/>
    </location>
</feature>
<keyword evidence="7" id="KW-0479">Metal-binding</keyword>
<evidence type="ECO:0000256" key="4">
    <source>
        <dbReference type="ARBA" id="ARBA00007553"/>
    </source>
</evidence>
<comment type="caution">
    <text evidence="14">The sequence shown here is derived from an EMBL/GenBank/DDBJ whole genome shotgun (WGS) entry which is preliminary data.</text>
</comment>
<evidence type="ECO:0000256" key="3">
    <source>
        <dbReference type="ARBA" id="ARBA00004496"/>
    </source>
</evidence>
<name>A0A227KQQ2_9BURK</name>
<keyword evidence="10" id="KW-0961">Cell wall biogenesis/degradation</keyword>
<reference evidence="15" key="1">
    <citation type="submission" date="2017-05" db="EMBL/GenBank/DDBJ databases">
        <title>Improved OligoMM genomes.</title>
        <authorList>
            <person name="Garzetti D."/>
        </authorList>
    </citation>
    <scope>NUCLEOTIDE SEQUENCE [LARGE SCALE GENOMIC DNA]</scope>
    <source>
        <strain evidence="15">YL45</strain>
    </source>
</reference>
<evidence type="ECO:0000256" key="10">
    <source>
        <dbReference type="ARBA" id="ARBA00023316"/>
    </source>
</evidence>
<evidence type="ECO:0000256" key="11">
    <source>
        <dbReference type="ARBA" id="ARBA00039257"/>
    </source>
</evidence>
<dbReference type="SMART" id="SM00644">
    <property type="entry name" value="Ami_2"/>
    <property type="match status" value="1"/>
</dbReference>
<comment type="similarity">
    <text evidence="4">Belongs to the N-acetylmuramoyl-L-alanine amidase 2 family.</text>
</comment>
<protein>
    <recommendedName>
        <fullName evidence="11">1,6-anhydro-N-acetylmuramyl-L-alanine amidase AmpD</fullName>
        <ecNumber evidence="5">3.5.1.28</ecNumber>
    </recommendedName>
    <alternativeName>
        <fullName evidence="12">N-acetylmuramoyl-L-alanine amidase</fullName>
    </alternativeName>
</protein>
<dbReference type="InterPro" id="IPR002502">
    <property type="entry name" value="Amidase_domain"/>
</dbReference>
<dbReference type="GO" id="GO:0009254">
    <property type="term" value="P:peptidoglycan turnover"/>
    <property type="evidence" value="ECO:0007669"/>
    <property type="project" value="TreeGrafter"/>
</dbReference>
<accession>A0A227KQQ2</accession>
<dbReference type="PANTHER" id="PTHR30417">
    <property type="entry name" value="N-ACETYLMURAMOYL-L-ALANINE AMIDASE AMID"/>
    <property type="match status" value="1"/>
</dbReference>
<comment type="subcellular location">
    <subcellularLocation>
        <location evidence="3">Cytoplasm</location>
    </subcellularLocation>
</comment>
<evidence type="ECO:0000259" key="13">
    <source>
        <dbReference type="SMART" id="SM00644"/>
    </source>
</evidence>
<evidence type="ECO:0000313" key="14">
    <source>
        <dbReference type="EMBL" id="OXE50758.1"/>
    </source>
</evidence>
<comment type="catalytic activity">
    <reaction evidence="1">
        <text>Hydrolyzes the link between N-acetylmuramoyl residues and L-amino acid residues in certain cell-wall glycopeptides.</text>
        <dbReference type="EC" id="3.5.1.28"/>
    </reaction>
</comment>
<evidence type="ECO:0000256" key="9">
    <source>
        <dbReference type="ARBA" id="ARBA00022833"/>
    </source>
</evidence>
<dbReference type="GO" id="GO:0005737">
    <property type="term" value="C:cytoplasm"/>
    <property type="evidence" value="ECO:0007669"/>
    <property type="project" value="UniProtKB-SubCell"/>
</dbReference>
<evidence type="ECO:0000256" key="2">
    <source>
        <dbReference type="ARBA" id="ARBA00001947"/>
    </source>
</evidence>
<dbReference type="InterPro" id="IPR036505">
    <property type="entry name" value="Amidase/PGRP_sf"/>
</dbReference>